<dbReference type="OrthoDB" id="5919180at2759"/>
<comment type="caution">
    <text evidence="2">The sequence shown here is derived from an EMBL/GenBank/DDBJ whole genome shotgun (WGS) entry which is preliminary data.</text>
</comment>
<evidence type="ECO:0000313" key="2">
    <source>
        <dbReference type="EMBL" id="KRX35813.1"/>
    </source>
</evidence>
<dbReference type="Pfam" id="PF23055">
    <property type="entry name" value="DUF7041"/>
    <property type="match status" value="1"/>
</dbReference>
<feature type="domain" description="DUF7041" evidence="1">
    <location>
        <begin position="21"/>
        <end position="101"/>
    </location>
</feature>
<evidence type="ECO:0000313" key="3">
    <source>
        <dbReference type="Proteomes" id="UP000055048"/>
    </source>
</evidence>
<dbReference type="STRING" id="144512.A0A0V0TA85"/>
<dbReference type="EMBL" id="JYDJ01000407">
    <property type="protein sequence ID" value="KRX35813.1"/>
    <property type="molecule type" value="Genomic_DNA"/>
</dbReference>
<reference evidence="2 3" key="1">
    <citation type="submission" date="2015-01" db="EMBL/GenBank/DDBJ databases">
        <title>Evolution of Trichinella species and genotypes.</title>
        <authorList>
            <person name="Korhonen P.K."/>
            <person name="Edoardo P."/>
            <person name="Giuseppe L.R."/>
            <person name="Gasser R.B."/>
        </authorList>
    </citation>
    <scope>NUCLEOTIDE SEQUENCE [LARGE SCALE GENOMIC DNA]</scope>
    <source>
        <strain evidence="2">ISS417</strain>
    </source>
</reference>
<dbReference type="InterPro" id="IPR055469">
    <property type="entry name" value="DUF7041"/>
</dbReference>
<gene>
    <name evidence="2" type="ORF">T05_12515</name>
</gene>
<name>A0A0V0TA85_9BILA</name>
<protein>
    <recommendedName>
        <fullName evidence="1">DUF7041 domain-containing protein</fullName>
    </recommendedName>
</protein>
<dbReference type="Proteomes" id="UP000055048">
    <property type="component" value="Unassembled WGS sequence"/>
</dbReference>
<dbReference type="PANTHER" id="PTHR33327">
    <property type="entry name" value="ENDONUCLEASE"/>
    <property type="match status" value="1"/>
</dbReference>
<proteinExistence type="predicted"/>
<dbReference type="PANTHER" id="PTHR33327:SF3">
    <property type="entry name" value="RNA-DIRECTED DNA POLYMERASE"/>
    <property type="match status" value="1"/>
</dbReference>
<sequence>MVTEQPNFNMELAAIAGKLSAFWPHSPPRLWFPQTEIQFELRHISAHLTKYYYVISSLLDSVVPDDDYLFKVTGDNLYETLKQRLLERYGESDDDRLNALTTPVVAGDMKPSQLLRGMRRICDTDLDLNAFLFKKLFLQRLFH</sequence>
<keyword evidence="3" id="KW-1185">Reference proteome</keyword>
<organism evidence="2 3">
    <name type="scientific">Trichinella murrelli</name>
    <dbReference type="NCBI Taxonomy" id="144512"/>
    <lineage>
        <taxon>Eukaryota</taxon>
        <taxon>Metazoa</taxon>
        <taxon>Ecdysozoa</taxon>
        <taxon>Nematoda</taxon>
        <taxon>Enoplea</taxon>
        <taxon>Dorylaimia</taxon>
        <taxon>Trichinellida</taxon>
        <taxon>Trichinellidae</taxon>
        <taxon>Trichinella</taxon>
    </lineage>
</organism>
<evidence type="ECO:0000259" key="1">
    <source>
        <dbReference type="Pfam" id="PF23055"/>
    </source>
</evidence>
<accession>A0A0V0TA85</accession>
<dbReference type="AlphaFoldDB" id="A0A0V0TA85"/>